<reference evidence="3" key="2">
    <citation type="submission" date="2023-01" db="EMBL/GenBank/DDBJ databases">
        <authorList>
            <person name="Petersen C."/>
        </authorList>
    </citation>
    <scope>NUCLEOTIDE SEQUENCE</scope>
    <source>
        <strain evidence="3">IBT 15450</strain>
    </source>
</reference>
<dbReference type="EMBL" id="JAQJZL010000002">
    <property type="protein sequence ID" value="KAJ6052045.1"/>
    <property type="molecule type" value="Genomic_DNA"/>
</dbReference>
<evidence type="ECO:0000256" key="1">
    <source>
        <dbReference type="ARBA" id="ARBA00022490"/>
    </source>
</evidence>
<dbReference type="GO" id="GO:0008180">
    <property type="term" value="C:COP9 signalosome"/>
    <property type="evidence" value="ECO:0007669"/>
    <property type="project" value="TreeGrafter"/>
</dbReference>
<dbReference type="InterPro" id="IPR050756">
    <property type="entry name" value="CSN3"/>
</dbReference>
<dbReference type="Pfam" id="PF22788">
    <property type="entry name" value="COP9_hel_rpt"/>
    <property type="match status" value="1"/>
</dbReference>
<dbReference type="GO" id="GO:0006511">
    <property type="term" value="P:ubiquitin-dependent protein catabolic process"/>
    <property type="evidence" value="ECO:0007669"/>
    <property type="project" value="TreeGrafter"/>
</dbReference>
<evidence type="ECO:0000313" key="4">
    <source>
        <dbReference type="Proteomes" id="UP001219568"/>
    </source>
</evidence>
<evidence type="ECO:0000313" key="3">
    <source>
        <dbReference type="EMBL" id="KAJ6052045.1"/>
    </source>
</evidence>
<protein>
    <recommendedName>
        <fullName evidence="2">COP9 signalosome complex subunit 3 N-terminal helical repeats domain-containing protein</fullName>
    </recommendedName>
</protein>
<keyword evidence="1" id="KW-0963">Cytoplasm</keyword>
<dbReference type="Proteomes" id="UP001219568">
    <property type="component" value="Unassembled WGS sequence"/>
</dbReference>
<keyword evidence="4" id="KW-1185">Reference proteome</keyword>
<sequence length="497" mass="55197">MTLVSDLAAASAHVHDSAKLSSGDYDRRLRELVEYLRRLLSTKALDTLANDESILDRFDPAKDSIPYLFILRLQIQTAQATTGEAIPTKIQPSGLLWTRSADFLRNFDRVQVRYVGREWRELVEIVGHTSQAISKPLLATRLIRDAMLRLDPSCAVFTSTHLLLVRLCLRANAYSCALPVLDKHICHLPIVPGRHSSDPPVLCAEHESSISLVTDASGLSSKISYRDYLQYFLYGGMVYMALKDWRKALHFLGVVVSTPVASSVSLVMVDAYKKWVLVGLLEHGKLYPPPTITTPHVMKIYQSLARPYVILAHAFERGDIRRLKAEVDSAEDIWQNDNNMGLVSQVVNIFFGQAITKLGKTFAALTVADLAKQVFPLPVRGEVAESVIVSLVLSGALDATLLQPQDHAMSSMLRFSATSSFTRLSHELNIQSQFQRERFLMEALVGNLSESNQNLGLSDECVDNVHKGQPWSGSEVNPVLGEEVGLEMDEDLMGDIP</sequence>
<organism evidence="3 4">
    <name type="scientific">Penicillium canescens</name>
    <dbReference type="NCBI Taxonomy" id="5083"/>
    <lineage>
        <taxon>Eukaryota</taxon>
        <taxon>Fungi</taxon>
        <taxon>Dikarya</taxon>
        <taxon>Ascomycota</taxon>
        <taxon>Pezizomycotina</taxon>
        <taxon>Eurotiomycetes</taxon>
        <taxon>Eurotiomycetidae</taxon>
        <taxon>Eurotiales</taxon>
        <taxon>Aspergillaceae</taxon>
        <taxon>Penicillium</taxon>
    </lineage>
</organism>
<accession>A0AAD6IK50</accession>
<name>A0AAD6IK50_PENCN</name>
<dbReference type="AlphaFoldDB" id="A0AAD6IK50"/>
<proteinExistence type="predicted"/>
<comment type="caution">
    <text evidence="3">The sequence shown here is derived from an EMBL/GenBank/DDBJ whole genome shotgun (WGS) entry which is preliminary data.</text>
</comment>
<dbReference type="PANTHER" id="PTHR10758">
    <property type="entry name" value="26S PROTEASOME NON-ATPASE REGULATORY SUBUNIT 3/COP9 SIGNALOSOME COMPLEX SUBUNIT 3"/>
    <property type="match status" value="1"/>
</dbReference>
<reference evidence="3" key="1">
    <citation type="journal article" date="2023" name="IMA Fungus">
        <title>Comparative genomic study of the Penicillium genus elucidates a diverse pangenome and 15 lateral gene transfer events.</title>
        <authorList>
            <person name="Petersen C."/>
            <person name="Sorensen T."/>
            <person name="Nielsen M.R."/>
            <person name="Sondergaard T.E."/>
            <person name="Sorensen J.L."/>
            <person name="Fitzpatrick D.A."/>
            <person name="Frisvad J.C."/>
            <person name="Nielsen K.L."/>
        </authorList>
    </citation>
    <scope>NUCLEOTIDE SEQUENCE</scope>
    <source>
        <strain evidence="3">IBT 15450</strain>
    </source>
</reference>
<dbReference type="PANTHER" id="PTHR10758:SF1">
    <property type="entry name" value="COP9 SIGNALOSOME COMPLEX SUBUNIT 3"/>
    <property type="match status" value="1"/>
</dbReference>
<feature type="domain" description="COP9 signalosome complex subunit 3 N-terminal helical repeats" evidence="2">
    <location>
        <begin position="29"/>
        <end position="295"/>
    </location>
</feature>
<dbReference type="InterPro" id="IPR055089">
    <property type="entry name" value="COP9_N"/>
</dbReference>
<gene>
    <name evidence="3" type="ORF">N7460_002579</name>
</gene>
<evidence type="ECO:0000259" key="2">
    <source>
        <dbReference type="Pfam" id="PF22788"/>
    </source>
</evidence>